<sequence length="282" mass="30449">MTLNAMTRRQKPSGRVAPEAASSSVTRASISAIETSPLFHLRMQFIRRRISTRRSATFFCATFIHRQKSRNAGRSFSLTISPNACSELITEKSAGFASPALLARSCSTLYSPRLRSKSTVAARSASSYSSQIRRRSASTRAFSDASAMARACLALTIAKIAVTIVPTTPIEVTTTIHQSASCGPNVTGSAYAEAFSMIRTISAYALAARVPEPKERVTAKEVAALIGRHVSQVYRWIDAGRLATRTRADGVVVVLSKAVLRIKPSVRRGRPPRHGGAPVDSR</sequence>
<proteinExistence type="predicted"/>
<dbReference type="EMBL" id="VFOX01000001">
    <property type="protein sequence ID" value="TQL84708.1"/>
    <property type="molecule type" value="Genomic_DNA"/>
</dbReference>
<protein>
    <submittedName>
        <fullName evidence="2">Uncharacterized protein</fullName>
    </submittedName>
</protein>
<evidence type="ECO:0000256" key="1">
    <source>
        <dbReference type="SAM" id="MobiDB-lite"/>
    </source>
</evidence>
<reference evidence="2 3" key="1">
    <citation type="submission" date="2019-06" db="EMBL/GenBank/DDBJ databases">
        <title>Sequencing the genomes of 1000 actinobacteria strains.</title>
        <authorList>
            <person name="Klenk H.-P."/>
        </authorList>
    </citation>
    <scope>NUCLEOTIDE SEQUENCE [LARGE SCALE GENOMIC DNA]</scope>
    <source>
        <strain evidence="2 3">DSM 20169</strain>
    </source>
</reference>
<dbReference type="AlphaFoldDB" id="A0A543BIU1"/>
<feature type="region of interest" description="Disordered" evidence="1">
    <location>
        <begin position="1"/>
        <end position="22"/>
    </location>
</feature>
<dbReference type="Proteomes" id="UP000317209">
    <property type="component" value="Unassembled WGS sequence"/>
</dbReference>
<evidence type="ECO:0000313" key="2">
    <source>
        <dbReference type="EMBL" id="TQL84708.1"/>
    </source>
</evidence>
<gene>
    <name evidence="2" type="ORF">FB560_0299</name>
</gene>
<name>A0A543BIU1_9MICO</name>
<evidence type="ECO:0000313" key="3">
    <source>
        <dbReference type="Proteomes" id="UP000317209"/>
    </source>
</evidence>
<organism evidence="2 3">
    <name type="scientific">Microbacterium saperdae</name>
    <dbReference type="NCBI Taxonomy" id="69368"/>
    <lineage>
        <taxon>Bacteria</taxon>
        <taxon>Bacillati</taxon>
        <taxon>Actinomycetota</taxon>
        <taxon>Actinomycetes</taxon>
        <taxon>Micrococcales</taxon>
        <taxon>Microbacteriaceae</taxon>
        <taxon>Microbacterium</taxon>
    </lineage>
</organism>
<accession>A0A543BIU1</accession>
<comment type="caution">
    <text evidence="2">The sequence shown here is derived from an EMBL/GenBank/DDBJ whole genome shotgun (WGS) entry which is preliminary data.</text>
</comment>
<keyword evidence="3" id="KW-1185">Reference proteome</keyword>